<gene>
    <name evidence="2" type="ORF">B0A48_18435</name>
</gene>
<feature type="region of interest" description="Disordered" evidence="1">
    <location>
        <begin position="201"/>
        <end position="221"/>
    </location>
</feature>
<feature type="region of interest" description="Disordered" evidence="1">
    <location>
        <begin position="1"/>
        <end position="39"/>
    </location>
</feature>
<dbReference type="EMBL" id="NAJO01000097">
    <property type="protein sequence ID" value="OQN95420.1"/>
    <property type="molecule type" value="Genomic_DNA"/>
</dbReference>
<evidence type="ECO:0000313" key="2">
    <source>
        <dbReference type="EMBL" id="OQN95420.1"/>
    </source>
</evidence>
<name>A0A1V8S922_9PEZI</name>
<keyword evidence="3" id="KW-1185">Reference proteome</keyword>
<organism evidence="2 3">
    <name type="scientific">Cryoendolithus antarcticus</name>
    <dbReference type="NCBI Taxonomy" id="1507870"/>
    <lineage>
        <taxon>Eukaryota</taxon>
        <taxon>Fungi</taxon>
        <taxon>Dikarya</taxon>
        <taxon>Ascomycota</taxon>
        <taxon>Pezizomycotina</taxon>
        <taxon>Dothideomycetes</taxon>
        <taxon>Dothideomycetidae</taxon>
        <taxon>Cladosporiales</taxon>
        <taxon>Cladosporiaceae</taxon>
        <taxon>Cryoendolithus</taxon>
    </lineage>
</organism>
<feature type="compositionally biased region" description="Acidic residues" evidence="1">
    <location>
        <begin position="207"/>
        <end position="221"/>
    </location>
</feature>
<dbReference type="AlphaFoldDB" id="A0A1V8S922"/>
<accession>A0A1V8S922</accession>
<evidence type="ECO:0000313" key="3">
    <source>
        <dbReference type="Proteomes" id="UP000192596"/>
    </source>
</evidence>
<comment type="caution">
    <text evidence="2">The sequence shown here is derived from an EMBL/GenBank/DDBJ whole genome shotgun (WGS) entry which is preliminary data.</text>
</comment>
<dbReference type="InParanoid" id="A0A1V8S922"/>
<feature type="compositionally biased region" description="Polar residues" evidence="1">
    <location>
        <begin position="29"/>
        <end position="39"/>
    </location>
</feature>
<feature type="compositionally biased region" description="Polar residues" evidence="1">
    <location>
        <begin position="1"/>
        <end position="10"/>
    </location>
</feature>
<dbReference type="Proteomes" id="UP000192596">
    <property type="component" value="Unassembled WGS sequence"/>
</dbReference>
<proteinExistence type="predicted"/>
<reference evidence="3" key="1">
    <citation type="submission" date="2017-03" db="EMBL/GenBank/DDBJ databases">
        <title>Genomes of endolithic fungi from Antarctica.</title>
        <authorList>
            <person name="Coleine C."/>
            <person name="Masonjones S."/>
            <person name="Stajich J.E."/>
        </authorList>
    </citation>
    <scope>NUCLEOTIDE SEQUENCE [LARGE SCALE GENOMIC DNA]</scope>
    <source>
        <strain evidence="3">CCFEE 5527</strain>
    </source>
</reference>
<evidence type="ECO:0000256" key="1">
    <source>
        <dbReference type="SAM" id="MobiDB-lite"/>
    </source>
</evidence>
<protein>
    <submittedName>
        <fullName evidence="2">Uncharacterized protein</fullName>
    </submittedName>
</protein>
<sequence length="221" mass="24749">MTLSPRQGSGQIDHDDDAPDETYTGRCSGPSSAPRSGSCSVHVNSPPFHDHPFFDMTAVNFVDDDPIFHIIMPLGILRLGKKPSQFMLVKNVSGDAKKYIILFDARHEYLRGNDFDIDCAEIIPPLERKAYIRKGEEQFTAMEVDFEGINEDGHVTFIETEIHRQDYHVAPLALEDGDLIRSGDLPTVEGHAVWLSGRWSCPPAEEASSEDESEDDSWDDE</sequence>